<dbReference type="EMBL" id="JADIMX010000029">
    <property type="protein sequence ID" value="MBO8433975.1"/>
    <property type="molecule type" value="Genomic_DNA"/>
</dbReference>
<dbReference type="AlphaFoldDB" id="A0A9D9DXH7"/>
<proteinExistence type="predicted"/>
<evidence type="ECO:0000313" key="3">
    <source>
        <dbReference type="EMBL" id="MBO8433975.1"/>
    </source>
</evidence>
<evidence type="ECO:0000313" key="4">
    <source>
        <dbReference type="Proteomes" id="UP000823611"/>
    </source>
</evidence>
<feature type="chain" id="PRO_5038571485" evidence="1">
    <location>
        <begin position="25"/>
        <end position="543"/>
    </location>
</feature>
<dbReference type="PANTHER" id="PTHR37957:SF1">
    <property type="entry name" value="PHYTASE-LIKE DOMAIN-CONTAINING PROTEIN"/>
    <property type="match status" value="1"/>
</dbReference>
<reference evidence="3" key="2">
    <citation type="journal article" date="2021" name="PeerJ">
        <title>Extensive microbial diversity within the chicken gut microbiome revealed by metagenomics and culture.</title>
        <authorList>
            <person name="Gilroy R."/>
            <person name="Ravi A."/>
            <person name="Getino M."/>
            <person name="Pursley I."/>
            <person name="Horton D.L."/>
            <person name="Alikhan N.F."/>
            <person name="Baker D."/>
            <person name="Gharbi K."/>
            <person name="Hall N."/>
            <person name="Watson M."/>
            <person name="Adriaenssens E.M."/>
            <person name="Foster-Nyarko E."/>
            <person name="Jarju S."/>
            <person name="Secka A."/>
            <person name="Antonio M."/>
            <person name="Oren A."/>
            <person name="Chaudhuri R.R."/>
            <person name="La Ragione R."/>
            <person name="Hildebrand F."/>
            <person name="Pallen M.J."/>
        </authorList>
    </citation>
    <scope>NUCLEOTIDE SEQUENCE</scope>
    <source>
        <strain evidence="3">F6-4510</strain>
    </source>
</reference>
<dbReference type="Pfam" id="PF13449">
    <property type="entry name" value="Phytase-like"/>
    <property type="match status" value="1"/>
</dbReference>
<keyword evidence="1" id="KW-0732">Signal</keyword>
<name>A0A9D9DXH7_9FIRM</name>
<sequence length="543" mass="60231">MKKKILSTALILGLSLIQSSCIFANSTDKFSVNVYDLNVPNEYRVPYSNSSEGYFEDGLVTGFGSAVTFKGYNENGEPEFYAVTDRGPNADGPLYNNGSTITESKIFPCKEFTPSIATVTLRNGKAEVTSIIELKDSNGNKISGLPLEMGTVGSTGETALDIDINNIGYDVNGLDTEGIAVDKEGNFYLCDEYGPFIVKVSPDGRIIEKYSPENGLPEILSERIPNRGFEGLTITPSGKILASVQSVLDINGETKNTACFTRIVEFDPVTKETKMYAYPVDVSLYKSPKDCKIGDIYAIDDNTLLVIEQGKLKDKTMSNNIYKVDLSSATDISNVMYEGKDLEYATSKDDLGINFLDKELYINLREKGFTAEKAEGICMTDDGKIVIINDNDFGIVTKTVDGENEDADITDYVYNALDKTYTLESEIRNPVISIEENTEPAQVWVLSENTSYEYVMIRNLAKKLSGTDRNFDVSFNVEDKTVNITKNRDYIETGIENIYEVLTEKPSAESEWTLKIDGNDTKINLYNINGYNYVKLSDIDSLI</sequence>
<accession>A0A9D9DXH7</accession>
<organism evidence="3 4">
    <name type="scientific">Candidatus Fimicola merdigallinarum</name>
    <dbReference type="NCBI Taxonomy" id="2840819"/>
    <lineage>
        <taxon>Bacteria</taxon>
        <taxon>Bacillati</taxon>
        <taxon>Bacillota</taxon>
        <taxon>Clostridia</taxon>
        <taxon>Lachnospirales</taxon>
        <taxon>Lachnospiraceae</taxon>
        <taxon>Lachnospiraceae incertae sedis</taxon>
        <taxon>Candidatus Fimicola</taxon>
    </lineage>
</organism>
<dbReference type="InterPro" id="IPR027372">
    <property type="entry name" value="Phytase-like_dom"/>
</dbReference>
<dbReference type="SUPFAM" id="SSF101898">
    <property type="entry name" value="NHL repeat"/>
    <property type="match status" value="1"/>
</dbReference>
<reference evidence="3" key="1">
    <citation type="submission" date="2020-10" db="EMBL/GenBank/DDBJ databases">
        <authorList>
            <person name="Gilroy R."/>
        </authorList>
    </citation>
    <scope>NUCLEOTIDE SEQUENCE</scope>
    <source>
        <strain evidence="3">F6-4510</strain>
    </source>
</reference>
<comment type="caution">
    <text evidence="3">The sequence shown here is derived from an EMBL/GenBank/DDBJ whole genome shotgun (WGS) entry which is preliminary data.</text>
</comment>
<gene>
    <name evidence="3" type="ORF">IAC55_01465</name>
</gene>
<dbReference type="Proteomes" id="UP000823611">
    <property type="component" value="Unassembled WGS sequence"/>
</dbReference>
<feature type="domain" description="Phytase-like" evidence="2">
    <location>
        <begin position="78"/>
        <end position="393"/>
    </location>
</feature>
<evidence type="ECO:0000256" key="1">
    <source>
        <dbReference type="SAM" id="SignalP"/>
    </source>
</evidence>
<protein>
    <submittedName>
        <fullName evidence="3">Esterase-like activity of phytase family protein</fullName>
    </submittedName>
</protein>
<feature type="signal peptide" evidence="1">
    <location>
        <begin position="1"/>
        <end position="24"/>
    </location>
</feature>
<dbReference type="PANTHER" id="PTHR37957">
    <property type="entry name" value="BLR7070 PROTEIN"/>
    <property type="match status" value="1"/>
</dbReference>
<evidence type="ECO:0000259" key="2">
    <source>
        <dbReference type="Pfam" id="PF13449"/>
    </source>
</evidence>